<reference evidence="2 3" key="1">
    <citation type="submission" date="2014-11" db="EMBL/GenBank/DDBJ databases">
        <authorList>
            <person name="Diene M.Seydina."/>
        </authorList>
    </citation>
    <scope>NUCLEOTIDE SEQUENCE [LARGE SCALE GENOMIC DNA]</scope>
    <source>
        <strain evidence="2 3">Neisseria meningitidis CHUV</strain>
    </source>
</reference>
<keyword evidence="1" id="KW-0812">Transmembrane</keyword>
<proteinExistence type="predicted"/>
<evidence type="ECO:0000313" key="3">
    <source>
        <dbReference type="Proteomes" id="UP000182715"/>
    </source>
</evidence>
<keyword evidence="1" id="KW-0472">Membrane</keyword>
<dbReference type="Proteomes" id="UP000182715">
    <property type="component" value="Unassembled WGS sequence"/>
</dbReference>
<evidence type="ECO:0000256" key="1">
    <source>
        <dbReference type="SAM" id="Phobius"/>
    </source>
</evidence>
<evidence type="ECO:0000313" key="2">
    <source>
        <dbReference type="EMBL" id="CRY98515.1"/>
    </source>
</evidence>
<organism evidence="2 3">
    <name type="scientific">Neisseria meningitidis serogroup B</name>
    <dbReference type="NCBI Taxonomy" id="491"/>
    <lineage>
        <taxon>Bacteria</taxon>
        <taxon>Pseudomonadati</taxon>
        <taxon>Pseudomonadota</taxon>
        <taxon>Betaproteobacteria</taxon>
        <taxon>Neisseriales</taxon>
        <taxon>Neisseriaceae</taxon>
        <taxon>Neisseria</taxon>
    </lineage>
</organism>
<dbReference type="AlphaFoldDB" id="A0A0H5QAU5"/>
<protein>
    <submittedName>
        <fullName evidence="2">Uncharacterized protein</fullName>
    </submittedName>
</protein>
<keyword evidence="1" id="KW-1133">Transmembrane helix</keyword>
<feature type="transmembrane region" description="Helical" evidence="1">
    <location>
        <begin position="12"/>
        <end position="28"/>
    </location>
</feature>
<dbReference type="EMBL" id="CVTF01000104">
    <property type="protein sequence ID" value="CRY98515.1"/>
    <property type="molecule type" value="Genomic_DNA"/>
</dbReference>
<name>A0A0H5QAU5_NEIMI</name>
<sequence length="42" mass="5509">MWFYHPSNRGYILFLYLMLKFIKFYIYHTNMNYHPYNNRNRQ</sequence>
<accession>A0A0H5QAU5</accession>